<keyword evidence="6" id="KW-0966">Cell projection</keyword>
<comment type="subcellular location">
    <subcellularLocation>
        <location evidence="1">Bacterial flagellum</location>
    </subcellularLocation>
    <subcellularLocation>
        <location evidence="2">Secreted</location>
    </subcellularLocation>
</comment>
<protein>
    <submittedName>
        <fullName evidence="6">Flagellar hook-associated protein FlgL</fullName>
    </submittedName>
</protein>
<dbReference type="InterPro" id="IPR001492">
    <property type="entry name" value="Flagellin"/>
</dbReference>
<dbReference type="NCBIfam" id="TIGR02550">
    <property type="entry name" value="flagell_flgL"/>
    <property type="match status" value="1"/>
</dbReference>
<dbReference type="InterPro" id="IPR001029">
    <property type="entry name" value="Flagellin_N"/>
</dbReference>
<dbReference type="GO" id="GO:0009424">
    <property type="term" value="C:bacterial-type flagellum hook"/>
    <property type="evidence" value="ECO:0007669"/>
    <property type="project" value="InterPro"/>
</dbReference>
<dbReference type="GO" id="GO:0005198">
    <property type="term" value="F:structural molecule activity"/>
    <property type="evidence" value="ECO:0007669"/>
    <property type="project" value="InterPro"/>
</dbReference>
<evidence type="ECO:0000256" key="4">
    <source>
        <dbReference type="ARBA" id="ARBA00023143"/>
    </source>
</evidence>
<keyword evidence="6" id="KW-0282">Flagellum</keyword>
<evidence type="ECO:0000313" key="6">
    <source>
        <dbReference type="EMBL" id="ALL63668.1"/>
    </source>
</evidence>
<dbReference type="GeneID" id="69967901"/>
<evidence type="ECO:0000256" key="3">
    <source>
        <dbReference type="ARBA" id="ARBA00005709"/>
    </source>
</evidence>
<dbReference type="EMBL" id="CP012746">
    <property type="protein sequence ID" value="ALL63668.1"/>
    <property type="molecule type" value="Genomic_DNA"/>
</dbReference>
<keyword evidence="6" id="KW-0969">Cilium</keyword>
<dbReference type="PANTHER" id="PTHR42792:SF1">
    <property type="entry name" value="FLAGELLAR HOOK-ASSOCIATED PROTEIN 3"/>
    <property type="match status" value="1"/>
</dbReference>
<organism evidence="6 7">
    <name type="scientific">Paraburkholderia caribensis MBA4</name>
    <dbReference type="NCBI Taxonomy" id="1323664"/>
    <lineage>
        <taxon>Bacteria</taxon>
        <taxon>Pseudomonadati</taxon>
        <taxon>Pseudomonadota</taxon>
        <taxon>Betaproteobacteria</taxon>
        <taxon>Burkholderiales</taxon>
        <taxon>Burkholderiaceae</taxon>
        <taxon>Paraburkholderia</taxon>
    </lineage>
</organism>
<dbReference type="RefSeq" id="WP_035991499.1">
    <property type="nucleotide sequence ID" value="NZ_CP012746.1"/>
</dbReference>
<evidence type="ECO:0000256" key="1">
    <source>
        <dbReference type="ARBA" id="ARBA00004365"/>
    </source>
</evidence>
<proteinExistence type="inferred from homology"/>
<feature type="domain" description="Flagellin N-terminal" evidence="5">
    <location>
        <begin position="11"/>
        <end position="140"/>
    </location>
</feature>
<dbReference type="PANTHER" id="PTHR42792">
    <property type="entry name" value="FLAGELLIN"/>
    <property type="match status" value="1"/>
</dbReference>
<dbReference type="Proteomes" id="UP000019146">
    <property type="component" value="Chromosome 1"/>
</dbReference>
<keyword evidence="4" id="KW-0975">Bacterial flagellum</keyword>
<dbReference type="GO" id="GO:0005576">
    <property type="term" value="C:extracellular region"/>
    <property type="evidence" value="ECO:0007669"/>
    <property type="project" value="UniProtKB-SubCell"/>
</dbReference>
<dbReference type="Gene3D" id="1.20.1330.10">
    <property type="entry name" value="f41 fragment of flagellin, N-terminal domain"/>
    <property type="match status" value="2"/>
</dbReference>
<evidence type="ECO:0000313" key="7">
    <source>
        <dbReference type="Proteomes" id="UP000019146"/>
    </source>
</evidence>
<dbReference type="AlphaFoldDB" id="A0A0P0R6E7"/>
<reference evidence="6 7" key="1">
    <citation type="journal article" date="2014" name="Genome Announc.">
        <title>Draft Genome Sequence of the Haloacid-Degrading Burkholderia caribensis Strain MBA4.</title>
        <authorList>
            <person name="Pan Y."/>
            <person name="Kong K.F."/>
            <person name="Tsang J.S."/>
        </authorList>
    </citation>
    <scope>NUCLEOTIDE SEQUENCE [LARGE SCALE GENOMIC DNA]</scope>
    <source>
        <strain evidence="6 7">MBA4</strain>
    </source>
</reference>
<gene>
    <name evidence="6" type="ORF">K788_0007134</name>
</gene>
<dbReference type="SUPFAM" id="SSF64518">
    <property type="entry name" value="Phase 1 flagellin"/>
    <property type="match status" value="1"/>
</dbReference>
<name>A0A0P0R6E7_9BURK</name>
<dbReference type="InterPro" id="IPR013384">
    <property type="entry name" value="Flagell_FlgL"/>
</dbReference>
<evidence type="ECO:0000259" key="5">
    <source>
        <dbReference type="Pfam" id="PF00669"/>
    </source>
</evidence>
<dbReference type="Pfam" id="PF00669">
    <property type="entry name" value="Flagellin_N"/>
    <property type="match status" value="1"/>
</dbReference>
<accession>A0A0P0R6E7</accession>
<sequence length="406" mass="41476">MRISTSQYFGMNVQTMDDQQSTLASLYQQLSSGVSLATPSDNPVGAAQAVQLSMQGATLSQYADNQNTALAALQSEDGSLSSINNVLTSISTQLVRAGDGSLNDGDRGAIATQLQGLRNQLMGLANGTDGSGNYLYAGYQAATPPFSIAASGAVQYNGDNGVQNVQVTGTRNIAIGDTGQAVFLSISPAGSAAVTAGNSANTGTGTIGNVSVSNPTDPTNQHQFTINFTSATTYTITDATTSTTSAPQTFATGQAISLGGGGQSVTITGAPNAGDSFSVTPAAQSSKDVFANLDSVIAALQTPVSGTGGQANLTNALGTAMTQLHNTMNNVTSIQTSVGGREQEVEALQTVTQTNSLQTTSNLADLTQTDLTSVISKYTMTQFSLQAAQQGFSMIQKLSLFDYIGS</sequence>
<dbReference type="KEGG" id="bcai:K788_0007134"/>
<dbReference type="GO" id="GO:0071973">
    <property type="term" value="P:bacterial-type flagellum-dependent cell motility"/>
    <property type="evidence" value="ECO:0007669"/>
    <property type="project" value="InterPro"/>
</dbReference>
<comment type="similarity">
    <text evidence="3">Belongs to the bacterial flagellin family.</text>
</comment>
<evidence type="ECO:0000256" key="2">
    <source>
        <dbReference type="ARBA" id="ARBA00004613"/>
    </source>
</evidence>